<name>A0A7W5H8B9_9BACT</name>
<dbReference type="EMBL" id="JACHXU010000041">
    <property type="protein sequence ID" value="MBB3210532.1"/>
    <property type="molecule type" value="Genomic_DNA"/>
</dbReference>
<dbReference type="RefSeq" id="WP_184309912.1">
    <property type="nucleotide sequence ID" value="NZ_JACHXU010000041.1"/>
</dbReference>
<keyword evidence="2" id="KW-1185">Reference proteome</keyword>
<evidence type="ECO:0000313" key="2">
    <source>
        <dbReference type="Proteomes" id="UP000536179"/>
    </source>
</evidence>
<reference evidence="1 2" key="1">
    <citation type="submission" date="2020-08" db="EMBL/GenBank/DDBJ databases">
        <title>Genomic Encyclopedia of Type Strains, Phase III (KMG-III): the genomes of soil and plant-associated and newly described type strains.</title>
        <authorList>
            <person name="Whitman W."/>
        </authorList>
    </citation>
    <scope>NUCLEOTIDE SEQUENCE [LARGE SCALE GENOMIC DNA]</scope>
    <source>
        <strain evidence="1 2">CECT 8075</strain>
    </source>
</reference>
<sequence>MADDFISYAHQELPLKSIKKFAAQYEGVNVAELLGANEGNFPVLVRDGGDDYTAMWWNAYMGFTISMNDDSVLMYALRQFLLDNAYPRFESFYDAQAYSVAHDWPRKAIPEG</sequence>
<accession>A0A7W5H8B9</accession>
<organism evidence="1 2">
    <name type="scientific">Aporhodopirellula rubra</name>
    <dbReference type="NCBI Taxonomy" id="980271"/>
    <lineage>
        <taxon>Bacteria</taxon>
        <taxon>Pseudomonadati</taxon>
        <taxon>Planctomycetota</taxon>
        <taxon>Planctomycetia</taxon>
        <taxon>Pirellulales</taxon>
        <taxon>Pirellulaceae</taxon>
        <taxon>Aporhodopirellula</taxon>
    </lineage>
</organism>
<evidence type="ECO:0000313" key="1">
    <source>
        <dbReference type="EMBL" id="MBB3210532.1"/>
    </source>
</evidence>
<dbReference type="AlphaFoldDB" id="A0A7W5H8B9"/>
<protein>
    <submittedName>
        <fullName evidence="1">Uncharacterized protein</fullName>
    </submittedName>
</protein>
<comment type="caution">
    <text evidence="1">The sequence shown here is derived from an EMBL/GenBank/DDBJ whole genome shotgun (WGS) entry which is preliminary data.</text>
</comment>
<gene>
    <name evidence="1" type="ORF">FHS27_006379</name>
</gene>
<dbReference type="Proteomes" id="UP000536179">
    <property type="component" value="Unassembled WGS sequence"/>
</dbReference>
<proteinExistence type="predicted"/>